<dbReference type="Proteomes" id="UP000295252">
    <property type="component" value="Chromosome V"/>
</dbReference>
<dbReference type="OrthoDB" id="1711508at2759"/>
<name>A0A068UUE4_COFCA</name>
<dbReference type="InterPro" id="IPR023214">
    <property type="entry name" value="HAD_sf"/>
</dbReference>
<evidence type="ECO:0000256" key="1">
    <source>
        <dbReference type="RuleBase" id="RU365079"/>
    </source>
</evidence>
<dbReference type="Gene3D" id="3.40.50.1000">
    <property type="entry name" value="HAD superfamily/HAD-like"/>
    <property type="match status" value="1"/>
</dbReference>
<evidence type="ECO:0000259" key="2">
    <source>
        <dbReference type="PROSITE" id="PS50969"/>
    </source>
</evidence>
<comment type="similarity">
    <text evidence="1">Belongs to the TIM50 family.</text>
</comment>
<dbReference type="AlphaFoldDB" id="A0A068UUE4"/>
<reference evidence="4" key="1">
    <citation type="journal article" date="2014" name="Science">
        <title>The coffee genome provides insight into the convergent evolution of caffeine biosynthesis.</title>
        <authorList>
            <person name="Denoeud F."/>
            <person name="Carretero-Paulet L."/>
            <person name="Dereeper A."/>
            <person name="Droc G."/>
            <person name="Guyot R."/>
            <person name="Pietrella M."/>
            <person name="Zheng C."/>
            <person name="Alberti A."/>
            <person name="Anthony F."/>
            <person name="Aprea G."/>
            <person name="Aury J.M."/>
            <person name="Bento P."/>
            <person name="Bernard M."/>
            <person name="Bocs S."/>
            <person name="Campa C."/>
            <person name="Cenci A."/>
            <person name="Combes M.C."/>
            <person name="Crouzillat D."/>
            <person name="Da Silva C."/>
            <person name="Daddiego L."/>
            <person name="De Bellis F."/>
            <person name="Dussert S."/>
            <person name="Garsmeur O."/>
            <person name="Gayraud T."/>
            <person name="Guignon V."/>
            <person name="Jahn K."/>
            <person name="Jamilloux V."/>
            <person name="Joet T."/>
            <person name="Labadie K."/>
            <person name="Lan T."/>
            <person name="Leclercq J."/>
            <person name="Lepelley M."/>
            <person name="Leroy T."/>
            <person name="Li L.T."/>
            <person name="Librado P."/>
            <person name="Lopez L."/>
            <person name="Munoz A."/>
            <person name="Noel B."/>
            <person name="Pallavicini A."/>
            <person name="Perrotta G."/>
            <person name="Poncet V."/>
            <person name="Pot D."/>
            <person name="Priyono X."/>
            <person name="Rigoreau M."/>
            <person name="Rouard M."/>
            <person name="Rozas J."/>
            <person name="Tranchant-Dubreuil C."/>
            <person name="VanBuren R."/>
            <person name="Zhang Q."/>
            <person name="Andrade A.C."/>
            <person name="Argout X."/>
            <person name="Bertrand B."/>
            <person name="de Kochko A."/>
            <person name="Graziosi G."/>
            <person name="Henry R.J."/>
            <person name="Jayarama X."/>
            <person name="Ming R."/>
            <person name="Nagai C."/>
            <person name="Rounsley S."/>
            <person name="Sankoff D."/>
            <person name="Giuliano G."/>
            <person name="Albert V.A."/>
            <person name="Wincker P."/>
            <person name="Lashermes P."/>
        </authorList>
    </citation>
    <scope>NUCLEOTIDE SEQUENCE [LARGE SCALE GENOMIC DNA]</scope>
    <source>
        <strain evidence="4">cv. DH200-94</strain>
    </source>
</reference>
<evidence type="ECO:0000313" key="3">
    <source>
        <dbReference type="EMBL" id="CDP11208.1"/>
    </source>
</evidence>
<gene>
    <name evidence="3" type="ORF">GSCOC_T00033309001</name>
</gene>
<dbReference type="GO" id="GO:0005744">
    <property type="term" value="C:TIM23 mitochondrial import inner membrane translocase complex"/>
    <property type="evidence" value="ECO:0007669"/>
    <property type="project" value="UniProtKB-UniRule"/>
</dbReference>
<accession>A0A068UUE4</accession>
<evidence type="ECO:0000313" key="4">
    <source>
        <dbReference type="Proteomes" id="UP000295252"/>
    </source>
</evidence>
<dbReference type="Gramene" id="CDP11208">
    <property type="protein sequence ID" value="CDP11208"/>
    <property type="gene ID" value="GSCOC_T00033309001"/>
</dbReference>
<dbReference type="InterPro" id="IPR004274">
    <property type="entry name" value="FCP1_dom"/>
</dbReference>
<organism evidence="3 4">
    <name type="scientific">Coffea canephora</name>
    <name type="common">Robusta coffee</name>
    <dbReference type="NCBI Taxonomy" id="49390"/>
    <lineage>
        <taxon>Eukaryota</taxon>
        <taxon>Viridiplantae</taxon>
        <taxon>Streptophyta</taxon>
        <taxon>Embryophyta</taxon>
        <taxon>Tracheophyta</taxon>
        <taxon>Spermatophyta</taxon>
        <taxon>Magnoliopsida</taxon>
        <taxon>eudicotyledons</taxon>
        <taxon>Gunneridae</taxon>
        <taxon>Pentapetalae</taxon>
        <taxon>asterids</taxon>
        <taxon>lamiids</taxon>
        <taxon>Gentianales</taxon>
        <taxon>Rubiaceae</taxon>
        <taxon>Ixoroideae</taxon>
        <taxon>Gardenieae complex</taxon>
        <taxon>Bertiereae - Coffeeae clade</taxon>
        <taxon>Coffeeae</taxon>
        <taxon>Coffea</taxon>
    </lineage>
</organism>
<keyword evidence="1" id="KW-0809">Transit peptide</keyword>
<keyword evidence="1" id="KW-0813">Transport</keyword>
<dbReference type="PANTHER" id="PTHR12210">
    <property type="entry name" value="DULLARD PROTEIN PHOSPHATASE"/>
    <property type="match status" value="1"/>
</dbReference>
<feature type="domain" description="FCP1 homology" evidence="2">
    <location>
        <begin position="26"/>
        <end position="195"/>
    </location>
</feature>
<protein>
    <recommendedName>
        <fullName evidence="1">Mitochondrial import inner membrane translocase subunit TIM50</fullName>
    </recommendedName>
</protein>
<dbReference type="Pfam" id="PF03031">
    <property type="entry name" value="NIF"/>
    <property type="match status" value="1"/>
</dbReference>
<dbReference type="InterPro" id="IPR050365">
    <property type="entry name" value="TIM50"/>
</dbReference>
<dbReference type="EMBL" id="HG739136">
    <property type="protein sequence ID" value="CDP11208.1"/>
    <property type="molecule type" value="Genomic_DNA"/>
</dbReference>
<dbReference type="InParanoid" id="A0A068UUE4"/>
<sequence length="275" mass="31917">MLYAFNFSPAEGTRVEKNPPELASSNDSKKKLLILDLNGVLLSSAFTRMTRNRDFNFRPHCCEFLQVCLSYFEVAVWSSKLSHNIQPVLDSLSKKTNERLEQRLLFVWDQSRCTMTQTRLRKNPDKTVMFKDLKRVWGEYKSYNSCNTILVDDSPYKSVLNSPFNAIFPTSYTCYTVEDNYLDPEGDFVGHLKKLARADNVQDFIKQNRFGQSPVTEGSVDWNFYVNVVSKLGLQNTAKQVTRKREAPNIYPPEVFRCIHVQDYVDNSSFRFFDS</sequence>
<dbReference type="SUPFAM" id="SSF56784">
    <property type="entry name" value="HAD-like"/>
    <property type="match status" value="1"/>
</dbReference>
<dbReference type="PhylomeDB" id="A0A068UUE4"/>
<keyword evidence="1" id="KW-0811">Translocation</keyword>
<dbReference type="SMART" id="SM00577">
    <property type="entry name" value="CPDc"/>
    <property type="match status" value="1"/>
</dbReference>
<keyword evidence="1" id="KW-0496">Mitochondrion</keyword>
<dbReference type="InterPro" id="IPR036412">
    <property type="entry name" value="HAD-like_sf"/>
</dbReference>
<comment type="subunit">
    <text evidence="1">Component of the TIM23 complex.</text>
</comment>
<comment type="subcellular location">
    <subcellularLocation>
        <location evidence="1">Mitochondrion inner membrane</location>
        <topology evidence="1">Single-pass membrane protein</topology>
    </subcellularLocation>
</comment>
<keyword evidence="4" id="KW-1185">Reference proteome</keyword>
<comment type="function">
    <text evidence="1">Essential component of the TIM23 complex, a complex that mediates the translocation of transit peptide-containing proteins across the mitochondrial inner membrane.</text>
</comment>
<dbReference type="PROSITE" id="PS50969">
    <property type="entry name" value="FCP1"/>
    <property type="match status" value="1"/>
</dbReference>
<keyword evidence="1" id="KW-0653">Protein transport</keyword>
<dbReference type="GO" id="GO:0015031">
    <property type="term" value="P:protein transport"/>
    <property type="evidence" value="ECO:0007669"/>
    <property type="project" value="UniProtKB-KW"/>
</dbReference>
<proteinExistence type="inferred from homology"/>